<feature type="transmembrane region" description="Helical" evidence="1">
    <location>
        <begin position="195"/>
        <end position="215"/>
    </location>
</feature>
<name>A0A6J4VLV3_9BACT</name>
<feature type="transmembrane region" description="Helical" evidence="1">
    <location>
        <begin position="165"/>
        <end position="183"/>
    </location>
</feature>
<proteinExistence type="predicted"/>
<dbReference type="InterPro" id="IPR009339">
    <property type="entry name" value="DUF998"/>
</dbReference>
<dbReference type="EMBL" id="CADCWN010000236">
    <property type="protein sequence ID" value="CAA9581018.1"/>
    <property type="molecule type" value="Genomic_DNA"/>
</dbReference>
<keyword evidence="1" id="KW-1133">Transmembrane helix</keyword>
<keyword evidence="1" id="KW-0472">Membrane</keyword>
<dbReference type="AlphaFoldDB" id="A0A6J4VLV3"/>
<sequence>MRANDTTVAQGAVGQSTRWRDTDRLALLGLGGPLAFMAVALLLPAVSEYSLLSDTISELALGRYGAVQTLAFFVAALGSLALTVGLQRTLPRTRGARVGSGLLAIWTLCLALDGLFPIDPLIPGVEQTPTGLIHLGAALVAFVSLLLAIFVLSFAFRRSDRWQRFFPWSFALGIAALIAFFLPSEGGRAGLYQRIFVGIVILWLALVALRLRAIAGERAEVARER</sequence>
<protein>
    <recommendedName>
        <fullName evidence="3">DUF998 domain-containing protein</fullName>
    </recommendedName>
</protein>
<gene>
    <name evidence="2" type="ORF">AVDCRST_MAG18-3136</name>
</gene>
<dbReference type="Pfam" id="PF06197">
    <property type="entry name" value="DUF998"/>
    <property type="match status" value="1"/>
</dbReference>
<feature type="transmembrane region" description="Helical" evidence="1">
    <location>
        <begin position="98"/>
        <end position="118"/>
    </location>
</feature>
<evidence type="ECO:0008006" key="3">
    <source>
        <dbReference type="Google" id="ProtNLM"/>
    </source>
</evidence>
<reference evidence="2" key="1">
    <citation type="submission" date="2020-02" db="EMBL/GenBank/DDBJ databases">
        <authorList>
            <person name="Meier V. D."/>
        </authorList>
    </citation>
    <scope>NUCLEOTIDE SEQUENCE</scope>
    <source>
        <strain evidence="2">AVDCRST_MAG18</strain>
    </source>
</reference>
<feature type="transmembrane region" description="Helical" evidence="1">
    <location>
        <begin position="130"/>
        <end position="153"/>
    </location>
</feature>
<organism evidence="2">
    <name type="scientific">uncultured Thermomicrobiales bacterium</name>
    <dbReference type="NCBI Taxonomy" id="1645740"/>
    <lineage>
        <taxon>Bacteria</taxon>
        <taxon>Pseudomonadati</taxon>
        <taxon>Thermomicrobiota</taxon>
        <taxon>Thermomicrobia</taxon>
        <taxon>Thermomicrobiales</taxon>
        <taxon>environmental samples</taxon>
    </lineage>
</organism>
<feature type="transmembrane region" description="Helical" evidence="1">
    <location>
        <begin position="66"/>
        <end position="86"/>
    </location>
</feature>
<evidence type="ECO:0000313" key="2">
    <source>
        <dbReference type="EMBL" id="CAA9581018.1"/>
    </source>
</evidence>
<feature type="transmembrane region" description="Helical" evidence="1">
    <location>
        <begin position="25"/>
        <end position="46"/>
    </location>
</feature>
<accession>A0A6J4VLV3</accession>
<evidence type="ECO:0000256" key="1">
    <source>
        <dbReference type="SAM" id="Phobius"/>
    </source>
</evidence>
<keyword evidence="1" id="KW-0812">Transmembrane</keyword>